<dbReference type="EMBL" id="JQCL01000051">
    <property type="protein sequence ID" value="KRO11756.1"/>
    <property type="molecule type" value="Genomic_DNA"/>
</dbReference>
<sequence length="135" mass="15528">MLQRIYSQYKNVVAYLIFGGLTTAMNFILFGLLTLPAINCPYLISNVLAWFGSILFAYTTNRRWVFDSQANTFQARFREVVSFFGYRVLSLGVDELIMFIGISLLAGNGLIVKLIDQIIIVLINWIFSKYFIFKN</sequence>
<dbReference type="GO" id="GO:0005886">
    <property type="term" value="C:plasma membrane"/>
    <property type="evidence" value="ECO:0007669"/>
    <property type="project" value="TreeGrafter"/>
</dbReference>
<organism evidence="8 9">
    <name type="scientific">Lactiplantibacillus xiangfangensis</name>
    <dbReference type="NCBI Taxonomy" id="942150"/>
    <lineage>
        <taxon>Bacteria</taxon>
        <taxon>Bacillati</taxon>
        <taxon>Bacillota</taxon>
        <taxon>Bacilli</taxon>
        <taxon>Lactobacillales</taxon>
        <taxon>Lactobacillaceae</taxon>
        <taxon>Lactiplantibacillus</taxon>
    </lineage>
</organism>
<evidence type="ECO:0000313" key="8">
    <source>
        <dbReference type="EMBL" id="KRO11756.1"/>
    </source>
</evidence>
<evidence type="ECO:0000256" key="3">
    <source>
        <dbReference type="ARBA" id="ARBA00022692"/>
    </source>
</evidence>
<dbReference type="InterPro" id="IPR007267">
    <property type="entry name" value="GtrA_DPMS_TM"/>
</dbReference>
<protein>
    <submittedName>
        <fullName evidence="8">Teichoic acid glycosylation protein</fullName>
    </submittedName>
</protein>
<dbReference type="STRING" id="942150.IV64_GL002145"/>
<dbReference type="GO" id="GO:0000271">
    <property type="term" value="P:polysaccharide biosynthetic process"/>
    <property type="evidence" value="ECO:0007669"/>
    <property type="project" value="InterPro"/>
</dbReference>
<feature type="transmembrane region" description="Helical" evidence="6">
    <location>
        <begin position="41"/>
        <end position="59"/>
    </location>
</feature>
<evidence type="ECO:0000256" key="2">
    <source>
        <dbReference type="ARBA" id="ARBA00009399"/>
    </source>
</evidence>
<keyword evidence="5 6" id="KW-0472">Membrane</keyword>
<evidence type="ECO:0000259" key="7">
    <source>
        <dbReference type="Pfam" id="PF04138"/>
    </source>
</evidence>
<evidence type="ECO:0000256" key="6">
    <source>
        <dbReference type="SAM" id="Phobius"/>
    </source>
</evidence>
<feature type="transmembrane region" description="Helical" evidence="6">
    <location>
        <begin position="80"/>
        <end position="104"/>
    </location>
</feature>
<dbReference type="RefSeq" id="WP_057705889.1">
    <property type="nucleotide sequence ID" value="NZ_JQCL01000051.1"/>
</dbReference>
<dbReference type="PANTHER" id="PTHR38459:SF5">
    <property type="entry name" value="CELL WALL TEICHOIC ACID GLYCOSYLATION PROTEIN GTCA"/>
    <property type="match status" value="1"/>
</dbReference>
<evidence type="ECO:0000256" key="1">
    <source>
        <dbReference type="ARBA" id="ARBA00004141"/>
    </source>
</evidence>
<comment type="caution">
    <text evidence="8">The sequence shown here is derived from an EMBL/GenBank/DDBJ whole genome shotgun (WGS) entry which is preliminary data.</text>
</comment>
<dbReference type="InterPro" id="IPR051401">
    <property type="entry name" value="GtrA_CellWall_Glycosyl"/>
</dbReference>
<comment type="similarity">
    <text evidence="2">Belongs to the GtrA family.</text>
</comment>
<keyword evidence="9" id="KW-1185">Reference proteome</keyword>
<accession>A0A0R2MH11</accession>
<proteinExistence type="inferred from homology"/>
<evidence type="ECO:0000256" key="5">
    <source>
        <dbReference type="ARBA" id="ARBA00023136"/>
    </source>
</evidence>
<dbReference type="Proteomes" id="UP000051783">
    <property type="component" value="Unassembled WGS sequence"/>
</dbReference>
<keyword evidence="4 6" id="KW-1133">Transmembrane helix</keyword>
<feature type="transmembrane region" description="Helical" evidence="6">
    <location>
        <begin position="110"/>
        <end position="132"/>
    </location>
</feature>
<comment type="subcellular location">
    <subcellularLocation>
        <location evidence="1">Membrane</location>
        <topology evidence="1">Multi-pass membrane protein</topology>
    </subcellularLocation>
</comment>
<feature type="domain" description="GtrA/DPMS transmembrane" evidence="7">
    <location>
        <begin position="15"/>
        <end position="133"/>
    </location>
</feature>
<feature type="transmembrane region" description="Helical" evidence="6">
    <location>
        <begin position="12"/>
        <end position="35"/>
    </location>
</feature>
<dbReference type="OrthoDB" id="361483at2"/>
<dbReference type="PANTHER" id="PTHR38459">
    <property type="entry name" value="PROPHAGE BACTOPRENOL-LINKED GLUCOSE TRANSLOCASE HOMOLOG"/>
    <property type="match status" value="1"/>
</dbReference>
<evidence type="ECO:0000313" key="9">
    <source>
        <dbReference type="Proteomes" id="UP000051783"/>
    </source>
</evidence>
<evidence type="ECO:0000256" key="4">
    <source>
        <dbReference type="ARBA" id="ARBA00022989"/>
    </source>
</evidence>
<dbReference type="Pfam" id="PF04138">
    <property type="entry name" value="GtrA_DPMS_TM"/>
    <property type="match status" value="1"/>
</dbReference>
<keyword evidence="3 6" id="KW-0812">Transmembrane</keyword>
<dbReference type="PATRIC" id="fig|942150.3.peg.2243"/>
<reference evidence="8 9" key="1">
    <citation type="journal article" date="2015" name="Genome Announc.">
        <title>Expanding the biotechnology potential of lactobacilli through comparative genomics of 213 strains and associated genera.</title>
        <authorList>
            <person name="Sun Z."/>
            <person name="Harris H.M."/>
            <person name="McCann A."/>
            <person name="Guo C."/>
            <person name="Argimon S."/>
            <person name="Zhang W."/>
            <person name="Yang X."/>
            <person name="Jeffery I.B."/>
            <person name="Cooney J.C."/>
            <person name="Kagawa T.F."/>
            <person name="Liu W."/>
            <person name="Song Y."/>
            <person name="Salvetti E."/>
            <person name="Wrobel A."/>
            <person name="Rasinkangas P."/>
            <person name="Parkhill J."/>
            <person name="Rea M.C."/>
            <person name="O'Sullivan O."/>
            <person name="Ritari J."/>
            <person name="Douillard F.P."/>
            <person name="Paul Ross R."/>
            <person name="Yang R."/>
            <person name="Briner A.E."/>
            <person name="Felis G.E."/>
            <person name="de Vos W.M."/>
            <person name="Barrangou R."/>
            <person name="Klaenhammer T.R."/>
            <person name="Caufield P.W."/>
            <person name="Cui Y."/>
            <person name="Zhang H."/>
            <person name="O'Toole P.W."/>
        </authorList>
    </citation>
    <scope>NUCLEOTIDE SEQUENCE [LARGE SCALE GENOMIC DNA]</scope>
    <source>
        <strain evidence="8 9">LMG 26013</strain>
    </source>
</reference>
<dbReference type="AlphaFoldDB" id="A0A0R2MH11"/>
<name>A0A0R2MH11_9LACO</name>
<gene>
    <name evidence="8" type="ORF">IV64_GL002145</name>
</gene>